<comment type="caution">
    <text evidence="1">The sequence shown here is derived from an EMBL/GenBank/DDBJ whole genome shotgun (WGS) entry which is preliminary data.</text>
</comment>
<protein>
    <submittedName>
        <fullName evidence="1">Uncharacterized protein</fullName>
    </submittedName>
</protein>
<reference evidence="1" key="1">
    <citation type="submission" date="2021-01" db="EMBL/GenBank/DDBJ databases">
        <authorList>
            <consortium name="Genoscope - CEA"/>
            <person name="William W."/>
        </authorList>
    </citation>
    <scope>NUCLEOTIDE SEQUENCE</scope>
</reference>
<keyword evidence="2" id="KW-1185">Reference proteome</keyword>
<sequence>MRNQNKFINEEAGLRCYYNHSLPIIDVILDESWPENKRLGCMECPRVQNKKVESFESFKNRIQVSQQKNLDQYQTLAHPVLQLLQDFNNNVNDLKSDLNKKFNLLDQLSELACNFEDEIKQQTQQFDDIDFTKELDLLIQNDEQQYQEEKFLIEEKQFFLKFNCWNRETYKKIYEFQQYHHHQKNQKLLEKITQMNESLQKVDKNIHIISDIIRNRQEANMLEQQFEVVAYNTQNLKANLLIEVTQANLNYYDDGTLIKSENNCFMERVCQNMVQLQKLSWIGEYDQQKNKIGKWTAFWEGQQTKIGGYYIRGGQKAGKWIEMTPQYRDEMLVTFEGNYNYLGLKYGLWTYFLNEKIIGLGVYQINGLKEGEWIEIDENYNKDCQIILKGYYGLEERKQGKWVIYLKDEILFSSFYNSEGQKVDFWGEICGNFDQRSHTYIEGFYNDQGKKFGQWIIYQNQFRIGGGDYNKFGKKVGKWKEVDQNYQKESSFSFDDEDNQYFSNEIYYVGNYNEEGNKIGSWKIYEKTQEIGGGKYQQNGYKYGKWTELHNFYTNEIQPIMVGEYKYGQRFGEWNIWYKKNDEKIKIGGGCYGYNGKKIERWTELYTFTYDTKINQTILTYEGEYDQKGFRINEWKITSKLMQFHENIGGGKYNLNGMKIGYWQEIIIYFGNKDYIHWNGKYNIQGQKIGKWKIFLSYSNQIGGGRFDQNGIKYGKWIEFGNKQNCKFSSQEFQFFEGYYNRQGQKIGTWKKISRHILD</sequence>
<dbReference type="AlphaFoldDB" id="A0A8S1QV06"/>
<organism evidence="1 2">
    <name type="scientific">Paramecium sonneborni</name>
    <dbReference type="NCBI Taxonomy" id="65129"/>
    <lineage>
        <taxon>Eukaryota</taxon>
        <taxon>Sar</taxon>
        <taxon>Alveolata</taxon>
        <taxon>Ciliophora</taxon>
        <taxon>Intramacronucleata</taxon>
        <taxon>Oligohymenophorea</taxon>
        <taxon>Peniculida</taxon>
        <taxon>Parameciidae</taxon>
        <taxon>Paramecium</taxon>
    </lineage>
</organism>
<proteinExistence type="predicted"/>
<name>A0A8S1QV06_9CILI</name>
<dbReference type="PANTHER" id="PTHR33706">
    <property type="entry name" value="MORN VARIANT REPEAT PROTEIN"/>
    <property type="match status" value="1"/>
</dbReference>
<gene>
    <name evidence="1" type="ORF">PSON_ATCC_30995.1.T1160193</name>
</gene>
<dbReference type="EMBL" id="CAJJDN010000116">
    <property type="protein sequence ID" value="CAD8118310.1"/>
    <property type="molecule type" value="Genomic_DNA"/>
</dbReference>
<dbReference type="Proteomes" id="UP000692954">
    <property type="component" value="Unassembled WGS sequence"/>
</dbReference>
<dbReference type="OrthoDB" id="5981048at2759"/>
<evidence type="ECO:0000313" key="1">
    <source>
        <dbReference type="EMBL" id="CAD8118310.1"/>
    </source>
</evidence>
<accession>A0A8S1QV06</accession>
<evidence type="ECO:0000313" key="2">
    <source>
        <dbReference type="Proteomes" id="UP000692954"/>
    </source>
</evidence>
<dbReference type="PANTHER" id="PTHR33706:SF1">
    <property type="entry name" value="TPR REPEAT PROTEIN"/>
    <property type="match status" value="1"/>
</dbReference>